<evidence type="ECO:0000313" key="2">
    <source>
        <dbReference type="Proteomes" id="UP000597341"/>
    </source>
</evidence>
<dbReference type="EMBL" id="BNAD01000007">
    <property type="protein sequence ID" value="GHE17956.1"/>
    <property type="molecule type" value="Genomic_DNA"/>
</dbReference>
<comment type="caution">
    <text evidence="1">The sequence shown here is derived from an EMBL/GenBank/DDBJ whole genome shotgun (WGS) entry which is preliminary data.</text>
</comment>
<proteinExistence type="predicted"/>
<evidence type="ECO:0000313" key="1">
    <source>
        <dbReference type="EMBL" id="GHE17956.1"/>
    </source>
</evidence>
<organism evidence="1 2">
    <name type="scientific">Nocardioides flavus</name>
    <name type="common">ex Wang et al. 2016</name>
    <dbReference type="NCBI Taxonomy" id="2058780"/>
    <lineage>
        <taxon>Bacteria</taxon>
        <taxon>Bacillati</taxon>
        <taxon>Actinomycetota</taxon>
        <taxon>Actinomycetes</taxon>
        <taxon>Propionibacteriales</taxon>
        <taxon>Nocardioidaceae</taxon>
        <taxon>Nocardioides</taxon>
    </lineage>
</organism>
<accession>A0ABQ3HMJ9</accession>
<sequence>MSIRWSALYADRLSHPSPTVGAMNDDFPLRAGDTAVTAQMSPCVGGLVRTWVDGGASQLWSTPDADWLLQTQATGHIGRTSREDRRFREAGVLAETSGTLMVQGRFPVKVDDDSYSIEANMVRLEPAGQPSETVFDDFRALLTRAIQHCLRSNEFLVVELGGWDAPEQPFCLFVVVPDETAGPVSVIETAPDPVGSQFWDPHIVPGRESQSLRAPATPETIDVAPILMIEAISRWGIQPWDVALTFGQR</sequence>
<gene>
    <name evidence="1" type="ORF">GCM10011376_25660</name>
</gene>
<keyword evidence="2" id="KW-1185">Reference proteome</keyword>
<protein>
    <submittedName>
        <fullName evidence="1">Uncharacterized protein</fullName>
    </submittedName>
</protein>
<dbReference type="Proteomes" id="UP000597341">
    <property type="component" value="Unassembled WGS sequence"/>
</dbReference>
<reference evidence="2" key="1">
    <citation type="journal article" date="2019" name="Int. J. Syst. Evol. Microbiol.">
        <title>The Global Catalogue of Microorganisms (GCM) 10K type strain sequencing project: providing services to taxonomists for standard genome sequencing and annotation.</title>
        <authorList>
            <consortium name="The Broad Institute Genomics Platform"/>
            <consortium name="The Broad Institute Genome Sequencing Center for Infectious Disease"/>
            <person name="Wu L."/>
            <person name="Ma J."/>
        </authorList>
    </citation>
    <scope>NUCLEOTIDE SEQUENCE [LARGE SCALE GENOMIC DNA]</scope>
    <source>
        <strain evidence="2">CGMCC 1.12791</strain>
    </source>
</reference>
<name>A0ABQ3HMJ9_9ACTN</name>